<dbReference type="GO" id="GO:0005886">
    <property type="term" value="C:plasma membrane"/>
    <property type="evidence" value="ECO:0007669"/>
    <property type="project" value="TreeGrafter"/>
</dbReference>
<evidence type="ECO:0000256" key="5">
    <source>
        <dbReference type="SAM" id="Phobius"/>
    </source>
</evidence>
<dbReference type="InterPro" id="IPR002524">
    <property type="entry name" value="Cation_efflux"/>
</dbReference>
<dbReference type="OrthoDB" id="9809646at2"/>
<evidence type="ECO:0000256" key="1">
    <source>
        <dbReference type="ARBA" id="ARBA00004141"/>
    </source>
</evidence>
<feature type="transmembrane region" description="Helical" evidence="5">
    <location>
        <begin position="45"/>
        <end position="65"/>
    </location>
</feature>
<evidence type="ECO:0000313" key="7">
    <source>
        <dbReference type="EMBL" id="SUC12861.1"/>
    </source>
</evidence>
<dbReference type="InterPro" id="IPR058533">
    <property type="entry name" value="Cation_efflux_TM"/>
</dbReference>
<name>A0A379F2K9_9BACT</name>
<dbReference type="Pfam" id="PF01545">
    <property type="entry name" value="Cation_efflux"/>
    <property type="match status" value="1"/>
</dbReference>
<feature type="transmembrane region" description="Helical" evidence="5">
    <location>
        <begin position="120"/>
        <end position="140"/>
    </location>
</feature>
<dbReference type="InterPro" id="IPR027469">
    <property type="entry name" value="Cation_efflux_TMD_sf"/>
</dbReference>
<dbReference type="RefSeq" id="WP_115083533.1">
    <property type="nucleotide sequence ID" value="NZ_CAUTFH010000062.1"/>
</dbReference>
<evidence type="ECO:0000256" key="2">
    <source>
        <dbReference type="ARBA" id="ARBA00022692"/>
    </source>
</evidence>
<keyword evidence="2 5" id="KW-0812">Transmembrane</keyword>
<comment type="subcellular location">
    <subcellularLocation>
        <location evidence="1">Membrane</location>
        <topology evidence="1">Multi-pass membrane protein</topology>
    </subcellularLocation>
</comment>
<dbReference type="AlphaFoldDB" id="A0A379F2K9"/>
<keyword evidence="3 5" id="KW-1133">Transmembrane helix</keyword>
<protein>
    <submittedName>
        <fullName evidence="7">Cadmium, cobalt and zinc/H(+)-K(+) antiporter</fullName>
    </submittedName>
</protein>
<feature type="domain" description="Cation efflux protein transmembrane" evidence="6">
    <location>
        <begin position="18"/>
        <end position="209"/>
    </location>
</feature>
<evidence type="ECO:0000256" key="4">
    <source>
        <dbReference type="ARBA" id="ARBA00023136"/>
    </source>
</evidence>
<feature type="transmembrane region" description="Helical" evidence="5">
    <location>
        <begin position="17"/>
        <end position="39"/>
    </location>
</feature>
<evidence type="ECO:0000256" key="3">
    <source>
        <dbReference type="ARBA" id="ARBA00022989"/>
    </source>
</evidence>
<reference evidence="7 8" key="1">
    <citation type="submission" date="2018-06" db="EMBL/GenBank/DDBJ databases">
        <authorList>
            <consortium name="Pathogen Informatics"/>
            <person name="Doyle S."/>
        </authorList>
    </citation>
    <scope>NUCLEOTIDE SEQUENCE [LARGE SCALE GENOMIC DNA]</scope>
    <source>
        <strain evidence="7 8">NCTC13043</strain>
    </source>
</reference>
<gene>
    <name evidence="7" type="primary">czcD</name>
    <name evidence="7" type="ORF">NCTC13043_01478</name>
</gene>
<dbReference type="PANTHER" id="PTHR11562:SF40">
    <property type="entry name" value="CATION EFFLUX SYSTEM PROTEIN"/>
    <property type="match status" value="1"/>
</dbReference>
<dbReference type="SUPFAM" id="SSF161111">
    <property type="entry name" value="Cation efflux protein transmembrane domain-like"/>
    <property type="match status" value="1"/>
</dbReference>
<dbReference type="Proteomes" id="UP000254235">
    <property type="component" value="Unassembled WGS sequence"/>
</dbReference>
<evidence type="ECO:0000259" key="6">
    <source>
        <dbReference type="Pfam" id="PF01545"/>
    </source>
</evidence>
<dbReference type="GeneID" id="78571160"/>
<dbReference type="InterPro" id="IPR050681">
    <property type="entry name" value="CDF/SLC30A"/>
</dbReference>
<feature type="transmembrane region" description="Helical" evidence="5">
    <location>
        <begin position="152"/>
        <end position="172"/>
    </location>
</feature>
<dbReference type="Gene3D" id="1.20.1510.10">
    <property type="entry name" value="Cation efflux protein transmembrane domain"/>
    <property type="match status" value="1"/>
</dbReference>
<evidence type="ECO:0000313" key="8">
    <source>
        <dbReference type="Proteomes" id="UP000254235"/>
    </source>
</evidence>
<dbReference type="GO" id="GO:0005385">
    <property type="term" value="F:zinc ion transmembrane transporter activity"/>
    <property type="evidence" value="ECO:0007669"/>
    <property type="project" value="TreeGrafter"/>
</dbReference>
<sequence>MEAEYIETTKQEKRVRFVVLFTLFIVAIEVAVGIVSHSMALLADAIHLISHELILGLNWAAYILVRRLQNKQSESYDTNKILNLSAFASGIFLLATAIFIVVEAFERLGGHSEHIINHNFAIIAAVIGLIANIICACVMHDKKGITDYNSHAVYLHLLSDILSKTGIVIGIVCAMLWGILWIDAVVAIISALIAAHWAKNLLWDTGRILTRKENAI</sequence>
<organism evidence="7 8">
    <name type="scientific">Prevotella pallens</name>
    <dbReference type="NCBI Taxonomy" id="60133"/>
    <lineage>
        <taxon>Bacteria</taxon>
        <taxon>Pseudomonadati</taxon>
        <taxon>Bacteroidota</taxon>
        <taxon>Bacteroidia</taxon>
        <taxon>Bacteroidales</taxon>
        <taxon>Prevotellaceae</taxon>
        <taxon>Prevotella</taxon>
    </lineage>
</organism>
<feature type="transmembrane region" description="Helical" evidence="5">
    <location>
        <begin position="178"/>
        <end position="198"/>
    </location>
</feature>
<proteinExistence type="predicted"/>
<feature type="transmembrane region" description="Helical" evidence="5">
    <location>
        <begin position="81"/>
        <end position="100"/>
    </location>
</feature>
<dbReference type="EMBL" id="UGTP01000001">
    <property type="protein sequence ID" value="SUC12861.1"/>
    <property type="molecule type" value="Genomic_DNA"/>
</dbReference>
<dbReference type="PANTHER" id="PTHR11562">
    <property type="entry name" value="CATION EFFLUX PROTEIN/ ZINC TRANSPORTER"/>
    <property type="match status" value="1"/>
</dbReference>
<keyword evidence="4 5" id="KW-0472">Membrane</keyword>
<dbReference type="NCBIfam" id="TIGR01297">
    <property type="entry name" value="CDF"/>
    <property type="match status" value="1"/>
</dbReference>
<accession>A0A379F2K9</accession>